<dbReference type="OrthoDB" id="9807547at2"/>
<dbReference type="GO" id="GO:0005952">
    <property type="term" value="C:cAMP-dependent protein kinase complex"/>
    <property type="evidence" value="ECO:0007669"/>
    <property type="project" value="InterPro"/>
</dbReference>
<dbReference type="InterPro" id="IPR018490">
    <property type="entry name" value="cNMP-bd_dom_sf"/>
</dbReference>
<proteinExistence type="predicted"/>
<accession>A0A3R9YCW6</accession>
<reference evidence="2 3" key="1">
    <citation type="submission" date="2018-12" db="EMBL/GenBank/DDBJ databases">
        <title>Mesorhizobium carbonis sp. nov., isolated from coal mine water.</title>
        <authorList>
            <person name="Xin W."/>
            <person name="Xu Z."/>
            <person name="Xiang F."/>
            <person name="Zhang J."/>
            <person name="Xi L."/>
            <person name="Liu J."/>
        </authorList>
    </citation>
    <scope>NUCLEOTIDE SEQUENCE [LARGE SCALE GENOMIC DNA]</scope>
    <source>
        <strain evidence="2 3">B2.3</strain>
    </source>
</reference>
<dbReference type="InterPro" id="IPR014710">
    <property type="entry name" value="RmlC-like_jellyroll"/>
</dbReference>
<dbReference type="PROSITE" id="PS50042">
    <property type="entry name" value="CNMP_BINDING_3"/>
    <property type="match status" value="1"/>
</dbReference>
<dbReference type="EMBL" id="RWKW01000002">
    <property type="protein sequence ID" value="RST88363.1"/>
    <property type="molecule type" value="Genomic_DNA"/>
</dbReference>
<evidence type="ECO:0000259" key="1">
    <source>
        <dbReference type="PROSITE" id="PS50042"/>
    </source>
</evidence>
<dbReference type="RefSeq" id="WP_126697637.1">
    <property type="nucleotide sequence ID" value="NZ_RWKW01000002.1"/>
</dbReference>
<feature type="domain" description="Cyclic nucleotide-binding" evidence="1">
    <location>
        <begin position="15"/>
        <end position="117"/>
    </location>
</feature>
<dbReference type="InterPro" id="IPR050503">
    <property type="entry name" value="cAMP-dep_PK_reg_su-like"/>
</dbReference>
<dbReference type="CDD" id="cd00038">
    <property type="entry name" value="CAP_ED"/>
    <property type="match status" value="1"/>
</dbReference>
<dbReference type="PANTHER" id="PTHR11635:SF152">
    <property type="entry name" value="CAMP-DEPENDENT PROTEIN KINASE TYPE I REGULATORY SUBUNIT-RELATED"/>
    <property type="match status" value="1"/>
</dbReference>
<dbReference type="PANTHER" id="PTHR11635">
    <property type="entry name" value="CAMP-DEPENDENT PROTEIN KINASE REGULATORY CHAIN"/>
    <property type="match status" value="1"/>
</dbReference>
<dbReference type="Proteomes" id="UP000278398">
    <property type="component" value="Unassembled WGS sequence"/>
</dbReference>
<dbReference type="GO" id="GO:0005829">
    <property type="term" value="C:cytosol"/>
    <property type="evidence" value="ECO:0007669"/>
    <property type="project" value="TreeGrafter"/>
</dbReference>
<evidence type="ECO:0000313" key="2">
    <source>
        <dbReference type="EMBL" id="RST88363.1"/>
    </source>
</evidence>
<evidence type="ECO:0000313" key="3">
    <source>
        <dbReference type="Proteomes" id="UP000278398"/>
    </source>
</evidence>
<dbReference type="SUPFAM" id="SSF51206">
    <property type="entry name" value="cAMP-binding domain-like"/>
    <property type="match status" value="1"/>
</dbReference>
<dbReference type="SMART" id="SM00100">
    <property type="entry name" value="cNMP"/>
    <property type="match status" value="1"/>
</dbReference>
<sequence>MTLEDDIGILAGVEIFEDFTPEQMRLLAFGTERLKYTIGRELYREGDVADSAYVVVSGIVALVRDTGAGRVVVSQCGRGSVLGELALIIETKRLTGAVATGDVEVVKLNRALFRRMLEEYPQAAAMLHRRLSLGLTSMIAKIESMAPKFQ</sequence>
<dbReference type="Pfam" id="PF00027">
    <property type="entry name" value="cNMP_binding"/>
    <property type="match status" value="1"/>
</dbReference>
<organism evidence="2 3">
    <name type="scientific">Aquibium carbonis</name>
    <dbReference type="NCBI Taxonomy" id="2495581"/>
    <lineage>
        <taxon>Bacteria</taxon>
        <taxon>Pseudomonadati</taxon>
        <taxon>Pseudomonadota</taxon>
        <taxon>Alphaproteobacteria</taxon>
        <taxon>Hyphomicrobiales</taxon>
        <taxon>Phyllobacteriaceae</taxon>
        <taxon>Aquibium</taxon>
    </lineage>
</organism>
<keyword evidence="3" id="KW-1185">Reference proteome</keyword>
<name>A0A3R9YCW6_9HYPH</name>
<dbReference type="AlphaFoldDB" id="A0A3R9YCW6"/>
<dbReference type="InterPro" id="IPR000595">
    <property type="entry name" value="cNMP-bd_dom"/>
</dbReference>
<dbReference type="Gene3D" id="2.60.120.10">
    <property type="entry name" value="Jelly Rolls"/>
    <property type="match status" value="1"/>
</dbReference>
<protein>
    <submittedName>
        <fullName evidence="2">Cyclic nucleotide-binding domain-containing protein</fullName>
    </submittedName>
</protein>
<gene>
    <name evidence="2" type="ORF">EJC49_01305</name>
</gene>
<comment type="caution">
    <text evidence="2">The sequence shown here is derived from an EMBL/GenBank/DDBJ whole genome shotgun (WGS) entry which is preliminary data.</text>
</comment>